<accession>A0A836JT89</accession>
<keyword evidence="2" id="KW-0812">Transmembrane</keyword>
<protein>
    <submittedName>
        <fullName evidence="3">ZAN protein</fullName>
    </submittedName>
</protein>
<feature type="region of interest" description="Disordered" evidence="1">
    <location>
        <begin position="221"/>
        <end position="245"/>
    </location>
</feature>
<reference evidence="3" key="1">
    <citation type="submission" date="2020-02" db="EMBL/GenBank/DDBJ databases">
        <title>Relaxed selection underlies rapid genomic changes in the transitions from sociality to social parasitism in ants.</title>
        <authorList>
            <person name="Bi X."/>
        </authorList>
    </citation>
    <scope>NUCLEOTIDE SEQUENCE</scope>
    <source>
        <strain evidence="3">BGI-DK2014c</strain>
        <tissue evidence="3">Whole body</tissue>
    </source>
</reference>
<keyword evidence="2" id="KW-0472">Membrane</keyword>
<gene>
    <name evidence="3" type="primary">Zan_1</name>
    <name evidence="3" type="ORF">G6Z78_0004355</name>
</gene>
<evidence type="ECO:0000256" key="1">
    <source>
        <dbReference type="SAM" id="MobiDB-lite"/>
    </source>
</evidence>
<evidence type="ECO:0000313" key="4">
    <source>
        <dbReference type="Proteomes" id="UP000668214"/>
    </source>
</evidence>
<dbReference type="EMBL" id="JAANIA010000453">
    <property type="protein sequence ID" value="KAG5324238.1"/>
    <property type="molecule type" value="Genomic_DNA"/>
</dbReference>
<proteinExistence type="predicted"/>
<feature type="non-terminal residue" evidence="3">
    <location>
        <position position="646"/>
    </location>
</feature>
<evidence type="ECO:0000256" key="2">
    <source>
        <dbReference type="SAM" id="Phobius"/>
    </source>
</evidence>
<feature type="compositionally biased region" description="Polar residues" evidence="1">
    <location>
        <begin position="233"/>
        <end position="245"/>
    </location>
</feature>
<dbReference type="AlphaFoldDB" id="A0A836JT89"/>
<sequence>KQGIIDPMEDTKRSFENIDFPTNLSGNENLNGVYAIIGPFLIQKYLTYKTIAFFLELITLFCCIKRQLSPSQRNFQEIVSKILISVCCLVSQSHASRKIATKRSKSTCIIYRWGCLYGKLSLEGVKTSIQWCVYVDEFLTQKVLKIKKNMKKSSKAIMIGIVIWLAAIEIVLIYIACTIQTNKDITFEDQNVQRNNTTVPTTTSSMTVPTTISTTLRSTTTSKNFTEKTTTSQTDRTPVFTGNTSLTTKSSVATTKIMIPPPTPIPPPIWTPTPTPNLTSKTTSTTDGIITVPSTQSTTISMRSTTMPMQSTTQCVLNITYPSSTTASPSIFTDSNTNVTDPSTTEENIPKITPIFNYILRDDTGVACVLANMTIHILESMLTVPTDATTTGICVGKTANMTLSWEEPVKSYNNKKTKITFNYFHDNNKFFLDSIFVDLHEKRMIGNATARHRLFSAAIKDGIFICETSTIINVENKINIDISDIYLIVFNECFNNCRKTVQLKDELKGFNRGGKNSFAKSVFFLARRDMSFLFLLRPWKYENLVKSNNKNILEYTYMKNSRKDKSHSEVLERDNLLHVKSAASCASSCDVLYLRRGWNFKIFRASATQRQLFAHIPFILPASMYRWLLNTRSIVQLLSLVLPLPT</sequence>
<feature type="compositionally biased region" description="Low complexity" evidence="1">
    <location>
        <begin position="221"/>
        <end position="232"/>
    </location>
</feature>
<keyword evidence="2" id="KW-1133">Transmembrane helix</keyword>
<name>A0A836JT89_9HYME</name>
<keyword evidence="4" id="KW-1185">Reference proteome</keyword>
<feature type="transmembrane region" description="Helical" evidence="2">
    <location>
        <begin position="156"/>
        <end position="176"/>
    </location>
</feature>
<comment type="caution">
    <text evidence="3">The sequence shown here is derived from an EMBL/GenBank/DDBJ whole genome shotgun (WGS) entry which is preliminary data.</text>
</comment>
<organism evidence="3 4">
    <name type="scientific">Pseudoatta argentina</name>
    <dbReference type="NCBI Taxonomy" id="621737"/>
    <lineage>
        <taxon>Eukaryota</taxon>
        <taxon>Metazoa</taxon>
        <taxon>Ecdysozoa</taxon>
        <taxon>Arthropoda</taxon>
        <taxon>Hexapoda</taxon>
        <taxon>Insecta</taxon>
        <taxon>Pterygota</taxon>
        <taxon>Neoptera</taxon>
        <taxon>Endopterygota</taxon>
        <taxon>Hymenoptera</taxon>
        <taxon>Apocrita</taxon>
        <taxon>Aculeata</taxon>
        <taxon>Formicoidea</taxon>
        <taxon>Formicidae</taxon>
        <taxon>Myrmicinae</taxon>
        <taxon>Pseudoatta</taxon>
    </lineage>
</organism>
<feature type="non-terminal residue" evidence="3">
    <location>
        <position position="1"/>
    </location>
</feature>
<dbReference type="Proteomes" id="UP000668214">
    <property type="component" value="Unassembled WGS sequence"/>
</dbReference>
<evidence type="ECO:0000313" key="3">
    <source>
        <dbReference type="EMBL" id="KAG5324238.1"/>
    </source>
</evidence>
<dbReference type="Gene3D" id="2.40.160.110">
    <property type="match status" value="1"/>
</dbReference>